<gene>
    <name evidence="1" type="ORF">L3X38_022479</name>
</gene>
<keyword evidence="2" id="KW-1185">Reference proteome</keyword>
<comment type="caution">
    <text evidence="1">The sequence shown here is derived from an EMBL/GenBank/DDBJ whole genome shotgun (WGS) entry which is preliminary data.</text>
</comment>
<dbReference type="InterPro" id="IPR036612">
    <property type="entry name" value="KH_dom_type_1_sf"/>
</dbReference>
<name>A0AAD4Z4C5_PRUDU</name>
<dbReference type="Gene3D" id="3.30.1370.10">
    <property type="entry name" value="K Homology domain, type 1"/>
    <property type="match status" value="1"/>
</dbReference>
<dbReference type="EMBL" id="JAJFAZ020000004">
    <property type="protein sequence ID" value="KAI5332350.1"/>
    <property type="molecule type" value="Genomic_DNA"/>
</dbReference>
<evidence type="ECO:0000313" key="2">
    <source>
        <dbReference type="Proteomes" id="UP001054821"/>
    </source>
</evidence>
<protein>
    <submittedName>
        <fullName evidence="1">Uncharacterized protein</fullName>
    </submittedName>
</protein>
<organism evidence="1 2">
    <name type="scientific">Prunus dulcis</name>
    <name type="common">Almond</name>
    <name type="synonym">Amygdalus dulcis</name>
    <dbReference type="NCBI Taxonomy" id="3755"/>
    <lineage>
        <taxon>Eukaryota</taxon>
        <taxon>Viridiplantae</taxon>
        <taxon>Streptophyta</taxon>
        <taxon>Embryophyta</taxon>
        <taxon>Tracheophyta</taxon>
        <taxon>Spermatophyta</taxon>
        <taxon>Magnoliopsida</taxon>
        <taxon>eudicotyledons</taxon>
        <taxon>Gunneridae</taxon>
        <taxon>Pentapetalae</taxon>
        <taxon>rosids</taxon>
        <taxon>fabids</taxon>
        <taxon>Rosales</taxon>
        <taxon>Rosaceae</taxon>
        <taxon>Amygdaloideae</taxon>
        <taxon>Amygdaleae</taxon>
        <taxon>Prunus</taxon>
    </lineage>
</organism>
<evidence type="ECO:0000313" key="1">
    <source>
        <dbReference type="EMBL" id="KAI5332350.1"/>
    </source>
</evidence>
<dbReference type="Proteomes" id="UP001054821">
    <property type="component" value="Chromosome 4"/>
</dbReference>
<dbReference type="GO" id="GO:0003723">
    <property type="term" value="F:RNA binding"/>
    <property type="evidence" value="ECO:0007669"/>
    <property type="project" value="InterPro"/>
</dbReference>
<dbReference type="AlphaFoldDB" id="A0AAD4Z4C5"/>
<sequence>MQTLIFQAFSNLWYCVQEQYEKRRKLLLGSPLQEQYEKLRKRLIGSPLELSCSIAAPAPIEGMRLARKIVTDCIVHRVHPAFQFKKFMMNPVIDGVVAWRF</sequence>
<accession>A0AAD4Z4C5</accession>
<reference evidence="1 2" key="1">
    <citation type="journal article" date="2022" name="G3 (Bethesda)">
        <title>Whole-genome sequence and methylome profiling of the almond [Prunus dulcis (Mill.) D.A. Webb] cultivar 'Nonpareil'.</title>
        <authorList>
            <person name="D'Amico-Willman K.M."/>
            <person name="Ouma W.Z."/>
            <person name="Meulia T."/>
            <person name="Sideli G.M."/>
            <person name="Gradziel T.M."/>
            <person name="Fresnedo-Ramirez J."/>
        </authorList>
    </citation>
    <scope>NUCLEOTIDE SEQUENCE [LARGE SCALE GENOMIC DNA]</scope>
    <source>
        <strain evidence="1">Clone GOH B32 T37-40</strain>
    </source>
</reference>
<proteinExistence type="predicted"/>